<accession>A0A927GHI3</accession>
<feature type="signal peptide" evidence="1">
    <location>
        <begin position="1"/>
        <end position="18"/>
    </location>
</feature>
<keyword evidence="3" id="KW-1185">Reference proteome</keyword>
<evidence type="ECO:0000313" key="2">
    <source>
        <dbReference type="EMBL" id="MBD2757748.1"/>
    </source>
</evidence>
<protein>
    <submittedName>
        <fullName evidence="2">DUF4932 domain-containing protein</fullName>
    </submittedName>
</protein>
<dbReference type="AlphaFoldDB" id="A0A927GHI3"/>
<gene>
    <name evidence="2" type="ORF">IC230_33090</name>
</gene>
<evidence type="ECO:0000313" key="3">
    <source>
        <dbReference type="Proteomes" id="UP000653797"/>
    </source>
</evidence>
<sequence length="463" mass="53219">MKIALISTLLVLAQFALAQVPITYRLQVRGDTVRYWVEAFKLTDVIRFSTMDSVQNVNSPQKYQGELISFVLATGNQPFTAGHQNGKLLTQRIALTSGSLTKYIQIRFLGDISAHFSADYQRQFRGKVTYEIPEAFELANIAMALTEVGQKDPNMIEQKGNYFARMKQYFSPVSKHRSILRLNEQLKTGGYTFYQGVRQNAYTMALTKQGKLTLGGIYEAMWPGANDMAEHADEWADFVRQSGFRTFYQDNQPFYQQDITQLRRLLPAKQMQAWLEGQFPGIRYDSQRLVFSPLIGGAHAAQKFADQGYRESLLFISDAKAFDQTRYSEAQISALYSGIVFTEIDHNYVNPISDKHLTAINDAFNDRSKWTKKGDSDHYGSAYEVFNEYMTHGVHLLYIHDHYPADVYQLVRTDRVKLNTNQRGFYRFEAFLDELQRLYKAKGPTQTIADLYLPVLAWAKRIE</sequence>
<keyword evidence="1" id="KW-0732">Signal</keyword>
<feature type="chain" id="PRO_5037618427" evidence="1">
    <location>
        <begin position="19"/>
        <end position="463"/>
    </location>
</feature>
<dbReference type="EMBL" id="JACXAA010000030">
    <property type="protein sequence ID" value="MBD2757748.1"/>
    <property type="molecule type" value="Genomic_DNA"/>
</dbReference>
<proteinExistence type="predicted"/>
<name>A0A927GHI3_9BACT</name>
<comment type="caution">
    <text evidence="2">The sequence shown here is derived from an EMBL/GenBank/DDBJ whole genome shotgun (WGS) entry which is preliminary data.</text>
</comment>
<evidence type="ECO:0000256" key="1">
    <source>
        <dbReference type="SAM" id="SignalP"/>
    </source>
</evidence>
<reference evidence="2" key="1">
    <citation type="submission" date="2020-09" db="EMBL/GenBank/DDBJ databases">
        <authorList>
            <person name="Kim M.K."/>
        </authorList>
    </citation>
    <scope>NUCLEOTIDE SEQUENCE</scope>
    <source>
        <strain evidence="2">BT704</strain>
    </source>
</reference>
<dbReference type="RefSeq" id="WP_191043370.1">
    <property type="nucleotide sequence ID" value="NZ_JACXAA010000030.1"/>
</dbReference>
<dbReference type="Proteomes" id="UP000653797">
    <property type="component" value="Unassembled WGS sequence"/>
</dbReference>
<organism evidence="2 3">
    <name type="scientific">Spirosoma validum</name>
    <dbReference type="NCBI Taxonomy" id="2771355"/>
    <lineage>
        <taxon>Bacteria</taxon>
        <taxon>Pseudomonadati</taxon>
        <taxon>Bacteroidota</taxon>
        <taxon>Cytophagia</taxon>
        <taxon>Cytophagales</taxon>
        <taxon>Cytophagaceae</taxon>
        <taxon>Spirosoma</taxon>
    </lineage>
</organism>